<reference evidence="3" key="1">
    <citation type="submission" date="2018-05" db="EMBL/GenBank/DDBJ databases">
        <title>Draft genome of Mucuna pruriens seed.</title>
        <authorList>
            <person name="Nnadi N.E."/>
            <person name="Vos R."/>
            <person name="Hasami M.H."/>
            <person name="Devisetty U.K."/>
            <person name="Aguiy J.C."/>
        </authorList>
    </citation>
    <scope>NUCLEOTIDE SEQUENCE [LARGE SCALE GENOMIC DNA]</scope>
    <source>
        <strain evidence="3">JCA_2017</strain>
    </source>
</reference>
<dbReference type="Proteomes" id="UP000257109">
    <property type="component" value="Unassembled WGS sequence"/>
</dbReference>
<dbReference type="InterPro" id="IPR036397">
    <property type="entry name" value="RNaseH_sf"/>
</dbReference>
<dbReference type="InterPro" id="IPR025724">
    <property type="entry name" value="GAG-pre-integrase_dom"/>
</dbReference>
<dbReference type="AlphaFoldDB" id="A0A371GSG8"/>
<sequence>MCVAATGVVNVSAQINSILMLNMTNFKVWKEVVEIVLNCMDLYSVLRIEEPIPTMNNLQENKKRKNIKGDAKGSSKGKKPKKNEEFTCFFSKNSHKEILQIGSRGTKRKLIENSVILWHKRLGHISKRRIQRLVLDEILEALDLSNFKSFKAEVQLGKKIKAIKYDHGGEYYGRYDGLGEQRLGPFALFLRECGIVPQYTMSGKLSKNGVTERRNQTLKDMVRTGNVRILEEVEFEKEKNIRNVIFEEESINDIGQVLVPITIQETTLVIGDNVHNIIHNIVPEQKYDEMDVKTTFLNDDIDETIYTVQLENFVSNESKSMTLIAPSTMAAEFVACFETSNHGIWLWNFVTNLWMVDGIERPLKIYCDNNLTILYSNNNKSSTKLKYIDIKFLK</sequence>
<dbReference type="SUPFAM" id="SSF53098">
    <property type="entry name" value="Ribonuclease H-like"/>
    <property type="match status" value="1"/>
</dbReference>
<accession>A0A371GSG8</accession>
<evidence type="ECO:0000256" key="1">
    <source>
        <dbReference type="SAM" id="MobiDB-lite"/>
    </source>
</evidence>
<feature type="region of interest" description="Disordered" evidence="1">
    <location>
        <begin position="57"/>
        <end position="82"/>
    </location>
</feature>
<protein>
    <recommendedName>
        <fullName evidence="2">GAG-pre-integrase domain-containing protein</fullName>
    </recommendedName>
</protein>
<dbReference type="InterPro" id="IPR039537">
    <property type="entry name" value="Retrotran_Ty1/copia-like"/>
</dbReference>
<comment type="caution">
    <text evidence="3">The sequence shown here is derived from an EMBL/GenBank/DDBJ whole genome shotgun (WGS) entry which is preliminary data.</text>
</comment>
<dbReference type="PANTHER" id="PTHR42648">
    <property type="entry name" value="TRANSPOSASE, PUTATIVE-RELATED"/>
    <property type="match status" value="1"/>
</dbReference>
<dbReference type="OrthoDB" id="1414623at2759"/>
<feature type="domain" description="GAG-pre-integrase" evidence="2">
    <location>
        <begin position="112"/>
        <end position="149"/>
    </location>
</feature>
<dbReference type="Gene3D" id="3.30.420.10">
    <property type="entry name" value="Ribonuclease H-like superfamily/Ribonuclease H"/>
    <property type="match status" value="1"/>
</dbReference>
<gene>
    <name evidence="3" type="ORF">CR513_24278</name>
</gene>
<proteinExistence type="predicted"/>
<feature type="non-terminal residue" evidence="3">
    <location>
        <position position="1"/>
    </location>
</feature>
<name>A0A371GSG8_MUCPR</name>
<dbReference type="GO" id="GO:0003676">
    <property type="term" value="F:nucleic acid binding"/>
    <property type="evidence" value="ECO:0007669"/>
    <property type="project" value="InterPro"/>
</dbReference>
<evidence type="ECO:0000313" key="4">
    <source>
        <dbReference type="Proteomes" id="UP000257109"/>
    </source>
</evidence>
<dbReference type="Pfam" id="PF13976">
    <property type="entry name" value="gag_pre-integrs"/>
    <property type="match status" value="1"/>
</dbReference>
<dbReference type="PANTHER" id="PTHR42648:SF28">
    <property type="entry name" value="TRANSPOSON-ENCODED PROTEIN WITH RIBONUCLEASE H-LIKE AND RETROVIRUS ZINC FINGER-LIKE DOMAINS"/>
    <property type="match status" value="1"/>
</dbReference>
<organism evidence="3 4">
    <name type="scientific">Mucuna pruriens</name>
    <name type="common">Velvet bean</name>
    <name type="synonym">Dolichos pruriens</name>
    <dbReference type="NCBI Taxonomy" id="157652"/>
    <lineage>
        <taxon>Eukaryota</taxon>
        <taxon>Viridiplantae</taxon>
        <taxon>Streptophyta</taxon>
        <taxon>Embryophyta</taxon>
        <taxon>Tracheophyta</taxon>
        <taxon>Spermatophyta</taxon>
        <taxon>Magnoliopsida</taxon>
        <taxon>eudicotyledons</taxon>
        <taxon>Gunneridae</taxon>
        <taxon>Pentapetalae</taxon>
        <taxon>rosids</taxon>
        <taxon>fabids</taxon>
        <taxon>Fabales</taxon>
        <taxon>Fabaceae</taxon>
        <taxon>Papilionoideae</taxon>
        <taxon>50 kb inversion clade</taxon>
        <taxon>NPAAA clade</taxon>
        <taxon>indigoferoid/millettioid clade</taxon>
        <taxon>Phaseoleae</taxon>
        <taxon>Mucuna</taxon>
    </lineage>
</organism>
<dbReference type="EMBL" id="QJKJ01004605">
    <property type="protein sequence ID" value="RDX93460.1"/>
    <property type="molecule type" value="Genomic_DNA"/>
</dbReference>
<evidence type="ECO:0000259" key="2">
    <source>
        <dbReference type="Pfam" id="PF13976"/>
    </source>
</evidence>
<evidence type="ECO:0000313" key="3">
    <source>
        <dbReference type="EMBL" id="RDX93460.1"/>
    </source>
</evidence>
<keyword evidence="4" id="KW-1185">Reference proteome</keyword>
<dbReference type="InterPro" id="IPR012337">
    <property type="entry name" value="RNaseH-like_sf"/>
</dbReference>